<evidence type="ECO:0000259" key="5">
    <source>
        <dbReference type="PROSITE" id="PS50893"/>
    </source>
</evidence>
<dbReference type="SMART" id="SM00382">
    <property type="entry name" value="AAA"/>
    <property type="match status" value="1"/>
</dbReference>
<dbReference type="Pfam" id="PF00005">
    <property type="entry name" value="ABC_tran"/>
    <property type="match status" value="1"/>
</dbReference>
<evidence type="ECO:0000256" key="2">
    <source>
        <dbReference type="ARBA" id="ARBA00022448"/>
    </source>
</evidence>
<evidence type="ECO:0000313" key="6">
    <source>
        <dbReference type="EMBL" id="CAJ36158.1"/>
    </source>
</evidence>
<dbReference type="Pfam" id="PF13732">
    <property type="entry name" value="DrrA1-3_C"/>
    <property type="match status" value="1"/>
</dbReference>
<dbReference type="EMBL" id="AM114193">
    <property type="protein sequence ID" value="CAJ36158.1"/>
    <property type="molecule type" value="Genomic_DNA"/>
</dbReference>
<dbReference type="InterPro" id="IPR003439">
    <property type="entry name" value="ABC_transporter-like_ATP-bd"/>
</dbReference>
<evidence type="ECO:0000313" key="7">
    <source>
        <dbReference type="Proteomes" id="UP000000663"/>
    </source>
</evidence>
<dbReference type="Gene3D" id="3.40.50.300">
    <property type="entry name" value="P-loop containing nucleotide triphosphate hydrolases"/>
    <property type="match status" value="1"/>
</dbReference>
<dbReference type="PATRIC" id="fig|351160.9.peg.2083"/>
<gene>
    <name evidence="6" type="ORF">RCIX787</name>
</gene>
<feature type="domain" description="ABC transporter" evidence="5">
    <location>
        <begin position="26"/>
        <end position="255"/>
    </location>
</feature>
<evidence type="ECO:0000256" key="1">
    <source>
        <dbReference type="ARBA" id="ARBA00005417"/>
    </source>
</evidence>
<protein>
    <submittedName>
        <fullName evidence="6">ABC-type transport system, ATPase component</fullName>
    </submittedName>
</protein>
<dbReference type="PROSITE" id="PS50893">
    <property type="entry name" value="ABC_TRANSPORTER_2"/>
    <property type="match status" value="1"/>
</dbReference>
<name>Q0W635_METAR</name>
<keyword evidence="3" id="KW-0547">Nucleotide-binding</keyword>
<dbReference type="GO" id="GO:0016887">
    <property type="term" value="F:ATP hydrolysis activity"/>
    <property type="evidence" value="ECO:0007669"/>
    <property type="project" value="InterPro"/>
</dbReference>
<dbReference type="InterPro" id="IPR027417">
    <property type="entry name" value="P-loop_NTPase"/>
</dbReference>
<dbReference type="GO" id="GO:0005524">
    <property type="term" value="F:ATP binding"/>
    <property type="evidence" value="ECO:0007669"/>
    <property type="project" value="UniProtKB-KW"/>
</dbReference>
<evidence type="ECO:0000256" key="3">
    <source>
        <dbReference type="ARBA" id="ARBA00022741"/>
    </source>
</evidence>
<dbReference type="eggNOG" id="arCOG00194">
    <property type="taxonomic scope" value="Archaea"/>
</dbReference>
<dbReference type="InterPro" id="IPR003593">
    <property type="entry name" value="AAA+_ATPase"/>
</dbReference>
<comment type="similarity">
    <text evidence="1">Belongs to the ABC transporter superfamily.</text>
</comment>
<evidence type="ECO:0000256" key="4">
    <source>
        <dbReference type="ARBA" id="ARBA00022840"/>
    </source>
</evidence>
<dbReference type="Proteomes" id="UP000000663">
    <property type="component" value="Chromosome"/>
</dbReference>
<accession>Q0W635</accession>
<sequence length="325" mass="35729">MIYQRSPDYRSRQGIRHGCPEANHMIRTENLTKVYNGVRAVDSVSLNVGKGEVFGFLGPNGSGKTTTIGMIVGLIEPSEGKCFINDVEVTRNPLQAKKITGYLPDGIGFYPTLTARQNLKYFSKFYGLSDAEADRRIDELLEYVGLKGVTTQTGGFSRGMRQRLGLAQALINDPQVLFMDEPTNGLDPQGVVQFRHIISDLAGKGKTIFFSSHILSEVQLVCKNIGVISKGKLIASGTTDEVKRKLQKDDLVTIVVKVPGKLPELKTPGIVEASYNCSTATIRARTDIRDEISDELFRQGLHVSELKVVEPSLEDVFLETVYGSA</sequence>
<organism evidence="6 7">
    <name type="scientific">Methanocella arvoryzae (strain DSM 22066 / NBRC 105507 / MRE50)</name>
    <dbReference type="NCBI Taxonomy" id="351160"/>
    <lineage>
        <taxon>Archaea</taxon>
        <taxon>Methanobacteriati</taxon>
        <taxon>Methanobacteriota</taxon>
        <taxon>Stenosarchaea group</taxon>
        <taxon>Methanomicrobia</taxon>
        <taxon>Methanocellales</taxon>
        <taxon>Methanocellaceae</taxon>
        <taxon>Methanocella</taxon>
    </lineage>
</organism>
<dbReference type="PANTHER" id="PTHR43335:SF4">
    <property type="entry name" value="ABC TRANSPORTER, ATP-BINDING PROTEIN"/>
    <property type="match status" value="1"/>
</dbReference>
<dbReference type="SUPFAM" id="SSF52540">
    <property type="entry name" value="P-loop containing nucleoside triphosphate hydrolases"/>
    <property type="match status" value="1"/>
</dbReference>
<dbReference type="AlphaFoldDB" id="Q0W635"/>
<keyword evidence="4" id="KW-0067">ATP-binding</keyword>
<dbReference type="KEGG" id="rci:RCIX787"/>
<keyword evidence="7" id="KW-1185">Reference proteome</keyword>
<proteinExistence type="inferred from homology"/>
<keyword evidence="2" id="KW-0813">Transport</keyword>
<dbReference type="PANTHER" id="PTHR43335">
    <property type="entry name" value="ABC TRANSPORTER, ATP-BINDING PROTEIN"/>
    <property type="match status" value="1"/>
</dbReference>
<dbReference type="InterPro" id="IPR025302">
    <property type="entry name" value="DrrA1/2-like_C"/>
</dbReference>
<reference evidence="6 7" key="1">
    <citation type="journal article" date="2006" name="Science">
        <title>Genome of rice cluster I archaea -- the key methane producers in the rice rhizosphere.</title>
        <authorList>
            <person name="Erkel C."/>
            <person name="Kube M."/>
            <person name="Reinhardt R."/>
            <person name="Liesack W."/>
        </authorList>
    </citation>
    <scope>NUCLEOTIDE SEQUENCE [LARGE SCALE GENOMIC DNA]</scope>
    <source>
        <strain evidence="7">DSM 22066 / NBRC 105507 / MRE50</strain>
    </source>
</reference>
<dbReference type="STRING" id="351160.RCIX787"/>